<feature type="domain" description="Carbohydrate-binding" evidence="2">
    <location>
        <begin position="454"/>
        <end position="581"/>
    </location>
</feature>
<dbReference type="InterPro" id="IPR006103">
    <property type="entry name" value="Glyco_hydro_2_cat"/>
</dbReference>
<dbReference type="InterPro" id="IPR017853">
    <property type="entry name" value="GH"/>
</dbReference>
<dbReference type="InterPro" id="IPR010502">
    <property type="entry name" value="Carb-bd_dom_fam9"/>
</dbReference>
<dbReference type="RefSeq" id="WP_138833511.1">
    <property type="nucleotide sequence ID" value="NZ_VCNI01000001.1"/>
</dbReference>
<dbReference type="Pfam" id="PF02836">
    <property type="entry name" value="Glyco_hydro_2_C"/>
    <property type="match status" value="1"/>
</dbReference>
<evidence type="ECO:0000259" key="1">
    <source>
        <dbReference type="Pfam" id="PF02836"/>
    </source>
</evidence>
<dbReference type="SUPFAM" id="SSF51445">
    <property type="entry name" value="(Trans)glycosidases"/>
    <property type="match status" value="1"/>
</dbReference>
<dbReference type="Proteomes" id="UP000751614">
    <property type="component" value="Unassembled WGS sequence"/>
</dbReference>
<dbReference type="PROSITE" id="PS51257">
    <property type="entry name" value="PROKAR_LIPOPROTEIN"/>
    <property type="match status" value="1"/>
</dbReference>
<dbReference type="CDD" id="cd00241">
    <property type="entry name" value="DOMON_like"/>
    <property type="match status" value="1"/>
</dbReference>
<dbReference type="SUPFAM" id="SSF49344">
    <property type="entry name" value="CBD9-like"/>
    <property type="match status" value="1"/>
</dbReference>
<evidence type="ECO:0000313" key="4">
    <source>
        <dbReference type="Proteomes" id="UP000751614"/>
    </source>
</evidence>
<keyword evidence="4" id="KW-1185">Reference proteome</keyword>
<comment type="caution">
    <text evidence="3">The sequence shown here is derived from an EMBL/GenBank/DDBJ whole genome shotgun (WGS) entry which is preliminary data.</text>
</comment>
<dbReference type="EMBL" id="VCNI01000001">
    <property type="protein sequence ID" value="TMU56745.1"/>
    <property type="molecule type" value="Genomic_DNA"/>
</dbReference>
<dbReference type="Pfam" id="PF06452">
    <property type="entry name" value="CBM9_1"/>
    <property type="match status" value="1"/>
</dbReference>
<dbReference type="Gene3D" id="3.20.20.80">
    <property type="entry name" value="Glycosidases"/>
    <property type="match status" value="1"/>
</dbReference>
<proteinExistence type="predicted"/>
<sequence length="582" mass="67591">MTSKNKETKISSRGPLALLLIAILFGLGLSCKEKQKNLEKTNNATAQRWTKERINAWYENQTWLVGANFVPSSAINQLEMWQDDTFDTLKIDKELSWAHDLGFNTMRVFLHDLLWEQDAQGFIKRAERYLEIADRHQIKTMFVLLDDVWDPNPKLGKQHEPNPHVHNSGWVQSPGHEVLVDSTQYKKLEHYVKGVLNHFKDDPRVIIWDLYNEPGNPNSNSYGELEPENKEIHSLRLLKKVYQWAREVNPSQPLSIDVWTSVNKELNEMSDIDKFAFENSDVINFHCYANAEATAQMVERLSTANRPLFCTEYMARSVNSTFQDILPIFKKHKVASYSWGFVSGKSQTIYPWDSWQKEYTAEPELWFHDVLREDGSPYKEEEVSFIQSITDDAEILVDAELGDWDRHHYLFGLSDPWKLKGKDQTHFDYVVTPEHFYFYFKTMDATPTKITYVNERSLLPADRVELFFSSDKELTEYYGAEMTPKGEVLDFKASFPRNIDHGWDFKTLTLATKDIEGGYIVEGSISRKELESFGIQNECYMGVFRADFHGGKKVNWYTKTIPDSPKADFHIPSAFSKVSLNE</sequence>
<reference evidence="3 4" key="1">
    <citation type="submission" date="2019-05" db="EMBL/GenBank/DDBJ databases">
        <title>Flagellimonas sp. AsT0115, sp. nov., isolated from a marine red algae, Asparagopsis taxiformis.</title>
        <authorList>
            <person name="Kim J."/>
            <person name="Jeong S.E."/>
            <person name="Jeon C.O."/>
        </authorList>
    </citation>
    <scope>NUCLEOTIDE SEQUENCE [LARGE SCALE GENOMIC DNA]</scope>
    <source>
        <strain evidence="3 4">AsT0115</strain>
    </source>
</reference>
<evidence type="ECO:0000259" key="2">
    <source>
        <dbReference type="Pfam" id="PF06452"/>
    </source>
</evidence>
<dbReference type="Gene3D" id="2.60.40.1190">
    <property type="match status" value="1"/>
</dbReference>
<name>A0ABY2WP31_9FLAO</name>
<feature type="domain" description="Glycoside hydrolase family 2 catalytic" evidence="1">
    <location>
        <begin position="187"/>
        <end position="339"/>
    </location>
</feature>
<accession>A0ABY2WP31</accession>
<gene>
    <name evidence="3" type="ORF">FGG15_04155</name>
</gene>
<organism evidence="3 4">
    <name type="scientific">Flagellimonas algicola</name>
    <dbReference type="NCBI Taxonomy" id="2583815"/>
    <lineage>
        <taxon>Bacteria</taxon>
        <taxon>Pseudomonadati</taxon>
        <taxon>Bacteroidota</taxon>
        <taxon>Flavobacteriia</taxon>
        <taxon>Flavobacteriales</taxon>
        <taxon>Flavobacteriaceae</taxon>
        <taxon>Flagellimonas</taxon>
    </lineage>
</organism>
<protein>
    <recommendedName>
        <fullName evidence="5">Cellulase (Glycosyl hydrolase family 5)</fullName>
    </recommendedName>
</protein>
<evidence type="ECO:0008006" key="5">
    <source>
        <dbReference type="Google" id="ProtNLM"/>
    </source>
</evidence>
<evidence type="ECO:0000313" key="3">
    <source>
        <dbReference type="EMBL" id="TMU56745.1"/>
    </source>
</evidence>